<keyword evidence="3" id="KW-1185">Reference proteome</keyword>
<name>A0A197JZV8_9FUNG</name>
<dbReference type="OrthoDB" id="10348378at2759"/>
<dbReference type="Proteomes" id="UP000078512">
    <property type="component" value="Unassembled WGS sequence"/>
</dbReference>
<evidence type="ECO:0000313" key="2">
    <source>
        <dbReference type="EMBL" id="OAQ29981.1"/>
    </source>
</evidence>
<feature type="chain" id="PRO_5008276427" evidence="1">
    <location>
        <begin position="27"/>
        <end position="87"/>
    </location>
</feature>
<dbReference type="AlphaFoldDB" id="A0A197JZV8"/>
<organism evidence="2 3">
    <name type="scientific">Linnemannia elongata AG-77</name>
    <dbReference type="NCBI Taxonomy" id="1314771"/>
    <lineage>
        <taxon>Eukaryota</taxon>
        <taxon>Fungi</taxon>
        <taxon>Fungi incertae sedis</taxon>
        <taxon>Mucoromycota</taxon>
        <taxon>Mortierellomycotina</taxon>
        <taxon>Mortierellomycetes</taxon>
        <taxon>Mortierellales</taxon>
        <taxon>Mortierellaceae</taxon>
        <taxon>Linnemannia</taxon>
    </lineage>
</organism>
<evidence type="ECO:0000256" key="1">
    <source>
        <dbReference type="SAM" id="SignalP"/>
    </source>
</evidence>
<reference evidence="2 3" key="1">
    <citation type="submission" date="2016-05" db="EMBL/GenBank/DDBJ databases">
        <title>Genome sequencing reveals origins of a unique bacterial endosymbiosis in the earliest lineages of terrestrial Fungi.</title>
        <authorList>
            <consortium name="DOE Joint Genome Institute"/>
            <person name="Uehling J."/>
            <person name="Gryganskyi A."/>
            <person name="Hameed K."/>
            <person name="Tschaplinski T."/>
            <person name="Misztal P."/>
            <person name="Wu S."/>
            <person name="Desiro A."/>
            <person name="Vande Pol N."/>
            <person name="Du Z.-Y."/>
            <person name="Zienkiewicz A."/>
            <person name="Zienkiewicz K."/>
            <person name="Morin E."/>
            <person name="Tisserant E."/>
            <person name="Splivallo R."/>
            <person name="Hainaut M."/>
            <person name="Henrissat B."/>
            <person name="Ohm R."/>
            <person name="Kuo A."/>
            <person name="Yan J."/>
            <person name="Lipzen A."/>
            <person name="Nolan M."/>
            <person name="Labutti K."/>
            <person name="Barry K."/>
            <person name="Goldstein A."/>
            <person name="Labbe J."/>
            <person name="Schadt C."/>
            <person name="Tuskan G."/>
            <person name="Grigoriev I."/>
            <person name="Martin F."/>
            <person name="Vilgalys R."/>
            <person name="Bonito G."/>
        </authorList>
    </citation>
    <scope>NUCLEOTIDE SEQUENCE [LARGE SCALE GENOMIC DNA]</scope>
    <source>
        <strain evidence="2 3">AG-77</strain>
    </source>
</reference>
<dbReference type="EMBL" id="KV442038">
    <property type="protein sequence ID" value="OAQ29981.1"/>
    <property type="molecule type" value="Genomic_DNA"/>
</dbReference>
<proteinExistence type="predicted"/>
<keyword evidence="1" id="KW-0732">Signal</keyword>
<evidence type="ECO:0000313" key="3">
    <source>
        <dbReference type="Proteomes" id="UP000078512"/>
    </source>
</evidence>
<accession>A0A197JZV8</accession>
<protein>
    <submittedName>
        <fullName evidence="2">Uncharacterized protein</fullName>
    </submittedName>
</protein>
<feature type="signal peptide" evidence="1">
    <location>
        <begin position="1"/>
        <end position="26"/>
    </location>
</feature>
<sequence>MGTASKFFVLTVIVNVTTMLVASSVAVPIANKITPLRMIVPGDDELLTICLGNLIKIKNIPKGSDIPDIKLDLNRHGKIYCGRSMSI</sequence>
<gene>
    <name evidence="2" type="ORF">K457DRAFT_137523</name>
</gene>